<feature type="transmembrane region" description="Helical" evidence="7">
    <location>
        <begin position="128"/>
        <end position="148"/>
    </location>
</feature>
<feature type="transmembrane region" description="Helical" evidence="7">
    <location>
        <begin position="254"/>
        <end position="274"/>
    </location>
</feature>
<comment type="similarity">
    <text evidence="7">Belongs to the binding-protein-dependent transport system permease family.</text>
</comment>
<feature type="transmembrane region" description="Helical" evidence="7">
    <location>
        <begin position="223"/>
        <end position="248"/>
    </location>
</feature>
<dbReference type="Proteomes" id="UP000278823">
    <property type="component" value="Unassembled WGS sequence"/>
</dbReference>
<evidence type="ECO:0000256" key="3">
    <source>
        <dbReference type="ARBA" id="ARBA00022475"/>
    </source>
</evidence>
<dbReference type="OrthoDB" id="9805108at2"/>
<evidence type="ECO:0000256" key="4">
    <source>
        <dbReference type="ARBA" id="ARBA00022692"/>
    </source>
</evidence>
<dbReference type="GO" id="GO:0005886">
    <property type="term" value="C:plasma membrane"/>
    <property type="evidence" value="ECO:0007669"/>
    <property type="project" value="UniProtKB-SubCell"/>
</dbReference>
<evidence type="ECO:0000256" key="7">
    <source>
        <dbReference type="RuleBase" id="RU363032"/>
    </source>
</evidence>
<dbReference type="CDD" id="cd06261">
    <property type="entry name" value="TM_PBP2"/>
    <property type="match status" value="1"/>
</dbReference>
<dbReference type="InterPro" id="IPR051393">
    <property type="entry name" value="ABC_transporter_permease"/>
</dbReference>
<evidence type="ECO:0000256" key="5">
    <source>
        <dbReference type="ARBA" id="ARBA00022989"/>
    </source>
</evidence>
<evidence type="ECO:0000259" key="8">
    <source>
        <dbReference type="PROSITE" id="PS50928"/>
    </source>
</evidence>
<protein>
    <submittedName>
        <fullName evidence="9">Sugar ABC transporter permease</fullName>
    </submittedName>
</protein>
<evidence type="ECO:0000313" key="9">
    <source>
        <dbReference type="EMBL" id="RUM20435.1"/>
    </source>
</evidence>
<sequence length="318" mass="35008">MATTLPADNSAEIGSVEQLKAAGRNRRRMALLPSVIGTLPMAATAILIYIVCIIFTVIWSFTDSRLFPNFHFIGFKQYFDLWREPRWIVSVANIWIFGFGAIVCNMVFGFLLAVFLDQRVKNEDLLRTIFLYPFALSLVITGLVWQWMMDPNLGIQSAVRAMGWTDFRFAPISNPGTALIGLVVGNFWNGVGVTMAILLAGLRGVDGEIWKAAKIDGIPAWRSYIFIVLPMMKGAIVTALVLQAVSIIRVFDLVVAMTGGGPGISTYMPALYVIQQINARNVAQGMAAATLMLLPVLAVLLLVQGLRIRAEMKAKHAK</sequence>
<feature type="transmembrane region" description="Helical" evidence="7">
    <location>
        <begin position="30"/>
        <end position="61"/>
    </location>
</feature>
<keyword evidence="4 7" id="KW-0812">Transmembrane</keyword>
<keyword evidence="10" id="KW-1185">Reference proteome</keyword>
<evidence type="ECO:0000256" key="2">
    <source>
        <dbReference type="ARBA" id="ARBA00022448"/>
    </source>
</evidence>
<dbReference type="PROSITE" id="PS50928">
    <property type="entry name" value="ABC_TM1"/>
    <property type="match status" value="1"/>
</dbReference>
<dbReference type="Gene3D" id="1.10.3720.10">
    <property type="entry name" value="MetI-like"/>
    <property type="match status" value="1"/>
</dbReference>
<comment type="subcellular location">
    <subcellularLocation>
        <location evidence="1 7">Cell membrane</location>
        <topology evidence="1 7">Multi-pass membrane protein</topology>
    </subcellularLocation>
</comment>
<keyword evidence="6 7" id="KW-0472">Membrane</keyword>
<reference evidence="10" key="1">
    <citation type="submission" date="2018-11" db="EMBL/GenBank/DDBJ databases">
        <title>Rhizobium chutanense sp. nov., isolated from root nodules of Phaseolus vulgaris in China.</title>
        <authorList>
            <person name="Huo Y."/>
        </authorList>
    </citation>
    <scope>NUCLEOTIDE SEQUENCE [LARGE SCALE GENOMIC DNA]</scope>
    <source>
        <strain evidence="10">CCBAU 65647</strain>
    </source>
</reference>
<feature type="transmembrane region" description="Helical" evidence="7">
    <location>
        <begin position="94"/>
        <end position="116"/>
    </location>
</feature>
<keyword evidence="2 7" id="KW-0813">Transport</keyword>
<accession>A0A3S0S6R3</accession>
<proteinExistence type="inferred from homology"/>
<organism evidence="9 10">
    <name type="scientific">Rhizobium vallis</name>
    <dbReference type="NCBI Taxonomy" id="634290"/>
    <lineage>
        <taxon>Bacteria</taxon>
        <taxon>Pseudomonadati</taxon>
        <taxon>Pseudomonadota</taxon>
        <taxon>Alphaproteobacteria</taxon>
        <taxon>Hyphomicrobiales</taxon>
        <taxon>Rhizobiaceae</taxon>
        <taxon>Rhizobium/Agrobacterium group</taxon>
        <taxon>Rhizobium</taxon>
    </lineage>
</organism>
<dbReference type="PANTHER" id="PTHR30193">
    <property type="entry name" value="ABC TRANSPORTER PERMEASE PROTEIN"/>
    <property type="match status" value="1"/>
</dbReference>
<dbReference type="PANTHER" id="PTHR30193:SF42">
    <property type="entry name" value="ABC TRANSPORTER PERMEASE PROTEIN"/>
    <property type="match status" value="1"/>
</dbReference>
<feature type="transmembrane region" description="Helical" evidence="7">
    <location>
        <begin position="178"/>
        <end position="202"/>
    </location>
</feature>
<name>A0A3S0S6R3_9HYPH</name>
<gene>
    <name evidence="9" type="ORF">EFQ99_29320</name>
</gene>
<evidence type="ECO:0000256" key="6">
    <source>
        <dbReference type="ARBA" id="ARBA00023136"/>
    </source>
</evidence>
<keyword evidence="3" id="KW-1003">Cell membrane</keyword>
<dbReference type="AlphaFoldDB" id="A0A3S0S6R3"/>
<dbReference type="SUPFAM" id="SSF161098">
    <property type="entry name" value="MetI-like"/>
    <property type="match status" value="1"/>
</dbReference>
<keyword evidence="5 7" id="KW-1133">Transmembrane helix</keyword>
<feature type="domain" description="ABC transmembrane type-1" evidence="8">
    <location>
        <begin position="91"/>
        <end position="303"/>
    </location>
</feature>
<evidence type="ECO:0000256" key="1">
    <source>
        <dbReference type="ARBA" id="ARBA00004651"/>
    </source>
</evidence>
<dbReference type="GO" id="GO:0055085">
    <property type="term" value="P:transmembrane transport"/>
    <property type="evidence" value="ECO:0007669"/>
    <property type="project" value="InterPro"/>
</dbReference>
<evidence type="ECO:0000313" key="10">
    <source>
        <dbReference type="Proteomes" id="UP000278823"/>
    </source>
</evidence>
<dbReference type="InterPro" id="IPR000515">
    <property type="entry name" value="MetI-like"/>
</dbReference>
<feature type="transmembrane region" description="Helical" evidence="7">
    <location>
        <begin position="286"/>
        <end position="306"/>
    </location>
</feature>
<dbReference type="EMBL" id="RJTH01000015">
    <property type="protein sequence ID" value="RUM20435.1"/>
    <property type="molecule type" value="Genomic_DNA"/>
</dbReference>
<dbReference type="InterPro" id="IPR035906">
    <property type="entry name" value="MetI-like_sf"/>
</dbReference>
<comment type="caution">
    <text evidence="9">The sequence shown here is derived from an EMBL/GenBank/DDBJ whole genome shotgun (WGS) entry which is preliminary data.</text>
</comment>
<dbReference type="Pfam" id="PF00528">
    <property type="entry name" value="BPD_transp_1"/>
    <property type="match status" value="1"/>
</dbReference>